<dbReference type="Pfam" id="PF12705">
    <property type="entry name" value="PDDEXK_1"/>
    <property type="match status" value="1"/>
</dbReference>
<evidence type="ECO:0000313" key="6">
    <source>
        <dbReference type="Proteomes" id="UP000552644"/>
    </source>
</evidence>
<keyword evidence="3" id="KW-0234">DNA repair</keyword>
<keyword evidence="6" id="KW-1185">Reference proteome</keyword>
<feature type="domain" description="PD-(D/E)XK endonuclease-like" evidence="4">
    <location>
        <begin position="259"/>
        <end position="497"/>
    </location>
</feature>
<accession>A0A7W7VK84</accession>
<name>A0A7W7VK84_9ACTN</name>
<proteinExistence type="predicted"/>
<gene>
    <name evidence="5" type="ORF">FHS44_000151</name>
</gene>
<reference evidence="5 6" key="1">
    <citation type="submission" date="2020-08" db="EMBL/GenBank/DDBJ databases">
        <title>Genomic Encyclopedia of Type Strains, Phase III (KMG-III): the genomes of soil and plant-associated and newly described type strains.</title>
        <authorList>
            <person name="Whitman W."/>
        </authorList>
    </citation>
    <scope>NUCLEOTIDE SEQUENCE [LARGE SCALE GENOMIC DNA]</scope>
    <source>
        <strain evidence="5 6">CECT 8840</strain>
    </source>
</reference>
<evidence type="ECO:0000256" key="3">
    <source>
        <dbReference type="ARBA" id="ARBA00023204"/>
    </source>
</evidence>
<dbReference type="EMBL" id="JACHJP010000001">
    <property type="protein sequence ID" value="MBB4913079.1"/>
    <property type="molecule type" value="Genomic_DNA"/>
</dbReference>
<dbReference type="AlphaFoldDB" id="A0A7W7VK84"/>
<evidence type="ECO:0000256" key="2">
    <source>
        <dbReference type="ARBA" id="ARBA00022806"/>
    </source>
</evidence>
<keyword evidence="2" id="KW-0347">Helicase</keyword>
<keyword evidence="2" id="KW-0378">Hydrolase</keyword>
<dbReference type="GO" id="GO:0004386">
    <property type="term" value="F:helicase activity"/>
    <property type="evidence" value="ECO:0007669"/>
    <property type="project" value="UniProtKB-KW"/>
</dbReference>
<protein>
    <recommendedName>
        <fullName evidence="4">PD-(D/E)XK endonuclease-like domain-containing protein</fullName>
    </recommendedName>
</protein>
<sequence length="507" mass="56652">MKPFSGLIRVSMATLASGNYHCPASTAMKARLLEPVVPPPRKPDRLEDFALGPFMAALDQADFPFLEVRRGRPMHDGLRAWTEHALTMYRRAFPAGAESGLEPVYAPWTRTVELRDPDHRSARRYEITAWGRRLASPDNRIRELRLPVYRISRLKNSAERSVAALVAATGSPGPLPEHVRVLQFGLLDGQVEPLFSGSPQDAQMLFDEHGRSGLEKAVDNNDYRPGSACVTCKYTAACPALPRAPGLLGITDRTQPRRTWSPSNGRAYRACPARDHLRRLNLPKDHRIDHSASADRGRAIHHFLADRHRVPAAPSCDPAVPEQWNAVDFVLPENERLLGARLLRQHAAVCPLLHARTGSAKVEPTLTFHDENADVFVITTPDLLYLDGDSWVWREVKTRSRDCRRTVDLLEDNPQLSLAILLLARGELGGSRTRSRVELEILHPDGVDLEILDPFTMSVQVTARQVLEDHLREWHADRDYAPRPGIECGRCEVARWCSAASTSGAET</sequence>
<keyword evidence="1" id="KW-0227">DNA damage</keyword>
<evidence type="ECO:0000256" key="1">
    <source>
        <dbReference type="ARBA" id="ARBA00022763"/>
    </source>
</evidence>
<evidence type="ECO:0000259" key="4">
    <source>
        <dbReference type="Pfam" id="PF12705"/>
    </source>
</evidence>
<keyword evidence="2" id="KW-0067">ATP-binding</keyword>
<dbReference type="Proteomes" id="UP000552644">
    <property type="component" value="Unassembled WGS sequence"/>
</dbReference>
<dbReference type="InterPro" id="IPR038726">
    <property type="entry name" value="PDDEXK_AddAB-type"/>
</dbReference>
<comment type="caution">
    <text evidence="5">The sequence shown here is derived from an EMBL/GenBank/DDBJ whole genome shotgun (WGS) entry which is preliminary data.</text>
</comment>
<evidence type="ECO:0000313" key="5">
    <source>
        <dbReference type="EMBL" id="MBB4913079.1"/>
    </source>
</evidence>
<keyword evidence="2" id="KW-0547">Nucleotide-binding</keyword>
<dbReference type="RefSeq" id="WP_184711902.1">
    <property type="nucleotide sequence ID" value="NZ_JACHJP010000001.1"/>
</dbReference>
<dbReference type="GO" id="GO:0006281">
    <property type="term" value="P:DNA repair"/>
    <property type="evidence" value="ECO:0007669"/>
    <property type="project" value="UniProtKB-KW"/>
</dbReference>
<organism evidence="5 6">
    <name type="scientific">Streptosporangium saharense</name>
    <dbReference type="NCBI Taxonomy" id="1706840"/>
    <lineage>
        <taxon>Bacteria</taxon>
        <taxon>Bacillati</taxon>
        <taxon>Actinomycetota</taxon>
        <taxon>Actinomycetes</taxon>
        <taxon>Streptosporangiales</taxon>
        <taxon>Streptosporangiaceae</taxon>
        <taxon>Streptosporangium</taxon>
    </lineage>
</organism>